<evidence type="ECO:0008006" key="4">
    <source>
        <dbReference type="Google" id="ProtNLM"/>
    </source>
</evidence>
<protein>
    <recommendedName>
        <fullName evidence="4">Protein-serine/threonine phosphatase</fullName>
    </recommendedName>
</protein>
<name>A0A0D2K5V8_9CHLO</name>
<evidence type="ECO:0000256" key="1">
    <source>
        <dbReference type="SAM" id="MobiDB-lite"/>
    </source>
</evidence>
<evidence type="ECO:0000313" key="3">
    <source>
        <dbReference type="Proteomes" id="UP000054498"/>
    </source>
</evidence>
<dbReference type="Gene3D" id="3.60.40.10">
    <property type="entry name" value="PPM-type phosphatase domain"/>
    <property type="match status" value="1"/>
</dbReference>
<feature type="region of interest" description="Disordered" evidence="1">
    <location>
        <begin position="55"/>
        <end position="101"/>
    </location>
</feature>
<gene>
    <name evidence="2" type="ORF">MNEG_16411</name>
</gene>
<reference evidence="2 3" key="1">
    <citation type="journal article" date="2013" name="BMC Genomics">
        <title>Reconstruction of the lipid metabolism for the microalga Monoraphidium neglectum from its genome sequence reveals characteristics suitable for biofuel production.</title>
        <authorList>
            <person name="Bogen C."/>
            <person name="Al-Dilaimi A."/>
            <person name="Albersmeier A."/>
            <person name="Wichmann J."/>
            <person name="Grundmann M."/>
            <person name="Rupp O."/>
            <person name="Lauersen K.J."/>
            <person name="Blifernez-Klassen O."/>
            <person name="Kalinowski J."/>
            <person name="Goesmann A."/>
            <person name="Mussgnug J.H."/>
            <person name="Kruse O."/>
        </authorList>
    </citation>
    <scope>NUCLEOTIDE SEQUENCE [LARGE SCALE GENOMIC DNA]</scope>
    <source>
        <strain evidence="2 3">SAG 48.87</strain>
    </source>
</reference>
<dbReference type="KEGG" id="mng:MNEG_16411"/>
<dbReference type="SUPFAM" id="SSF81606">
    <property type="entry name" value="PP2C-like"/>
    <property type="match status" value="1"/>
</dbReference>
<keyword evidence="3" id="KW-1185">Reference proteome</keyword>
<proteinExistence type="predicted"/>
<dbReference type="Proteomes" id="UP000054498">
    <property type="component" value="Unassembled WGS sequence"/>
</dbReference>
<dbReference type="GeneID" id="25734168"/>
<dbReference type="RefSeq" id="XP_013890573.1">
    <property type="nucleotide sequence ID" value="XM_014035119.1"/>
</dbReference>
<feature type="compositionally biased region" description="Low complexity" evidence="1">
    <location>
        <begin position="89"/>
        <end position="101"/>
    </location>
</feature>
<feature type="compositionally biased region" description="Gly residues" evidence="1">
    <location>
        <begin position="56"/>
        <end position="84"/>
    </location>
</feature>
<dbReference type="AlphaFoldDB" id="A0A0D2K5V8"/>
<organism evidence="2 3">
    <name type="scientific">Monoraphidium neglectum</name>
    <dbReference type="NCBI Taxonomy" id="145388"/>
    <lineage>
        <taxon>Eukaryota</taxon>
        <taxon>Viridiplantae</taxon>
        <taxon>Chlorophyta</taxon>
        <taxon>core chlorophytes</taxon>
        <taxon>Chlorophyceae</taxon>
        <taxon>CS clade</taxon>
        <taxon>Sphaeropleales</taxon>
        <taxon>Selenastraceae</taxon>
        <taxon>Monoraphidium</taxon>
    </lineage>
</organism>
<dbReference type="OrthoDB" id="10264738at2759"/>
<accession>A0A0D2K5V8</accession>
<evidence type="ECO:0000313" key="2">
    <source>
        <dbReference type="EMBL" id="KIY91553.1"/>
    </source>
</evidence>
<dbReference type="EMBL" id="KK106546">
    <property type="protein sequence ID" value="KIY91553.1"/>
    <property type="molecule type" value="Genomic_DNA"/>
</dbReference>
<dbReference type="InterPro" id="IPR036457">
    <property type="entry name" value="PPM-type-like_dom_sf"/>
</dbReference>
<sequence length="101" mass="9462">MTNQEAVDFLRARLAQGASPTESASQLLDACLASDPKESRGVGCDNMTAIVVRLQRGGGGGGEGPGAGGEGAESGGGGGAAGAGKGEKAAQGSGEAASSGV</sequence>